<feature type="transmembrane region" description="Helical" evidence="1">
    <location>
        <begin position="37"/>
        <end position="56"/>
    </location>
</feature>
<feature type="transmembrane region" description="Helical" evidence="1">
    <location>
        <begin position="172"/>
        <end position="195"/>
    </location>
</feature>
<keyword evidence="1" id="KW-1133">Transmembrane helix</keyword>
<feature type="transmembrane region" description="Helical" evidence="1">
    <location>
        <begin position="6"/>
        <end position="25"/>
    </location>
</feature>
<dbReference type="AlphaFoldDB" id="A0A1I7Z6T1"/>
<keyword evidence="1" id="KW-0812">Transmembrane</keyword>
<protein>
    <submittedName>
        <fullName evidence="3">G protein-coupled receptor</fullName>
    </submittedName>
</protein>
<keyword evidence="1" id="KW-0472">Membrane</keyword>
<evidence type="ECO:0000256" key="1">
    <source>
        <dbReference type="SAM" id="Phobius"/>
    </source>
</evidence>
<evidence type="ECO:0000313" key="3">
    <source>
        <dbReference type="WBParaSite" id="L893_g23401.t1"/>
    </source>
</evidence>
<dbReference type="Proteomes" id="UP000095287">
    <property type="component" value="Unplaced"/>
</dbReference>
<reference evidence="3" key="1">
    <citation type="submission" date="2016-11" db="UniProtKB">
        <authorList>
            <consortium name="WormBaseParasite"/>
        </authorList>
    </citation>
    <scope>IDENTIFICATION</scope>
</reference>
<sequence length="304" mass="34020">MFSVLYTIILTYSYAIASLASYISWSVSTPATRRFTWFLTVGKALNCLLLFVWNVVLQPEFLEEIMCLRMHGIASNFSKYEVHLCVCVAIGLIGIISVYNVHFGIYNMLAFCSPDMEKNLFSAIYLAIFFLVYLLDLTFEFSLVHGSINLQAFPTENSVVCYTLSSKHVSKYVAISSCVLVGFKAIVATVLLALLRRFLRKIQTEANKKKVRAVIRTLVILSLVPTTMAAIPFAAICIWALCVSSSPALALFSNVASYMAMLHYSVLCIAAIFLFEPFRCAFLRIVLRKNVVQAVVIRTTNVTD</sequence>
<organism evidence="2 3">
    <name type="scientific">Steinernema glaseri</name>
    <dbReference type="NCBI Taxonomy" id="37863"/>
    <lineage>
        <taxon>Eukaryota</taxon>
        <taxon>Metazoa</taxon>
        <taxon>Ecdysozoa</taxon>
        <taxon>Nematoda</taxon>
        <taxon>Chromadorea</taxon>
        <taxon>Rhabditida</taxon>
        <taxon>Tylenchina</taxon>
        <taxon>Panagrolaimomorpha</taxon>
        <taxon>Strongyloidoidea</taxon>
        <taxon>Steinernematidae</taxon>
        <taxon>Steinernema</taxon>
    </lineage>
</organism>
<feature type="transmembrane region" description="Helical" evidence="1">
    <location>
        <begin position="120"/>
        <end position="139"/>
    </location>
</feature>
<evidence type="ECO:0000313" key="2">
    <source>
        <dbReference type="Proteomes" id="UP000095287"/>
    </source>
</evidence>
<dbReference type="WBParaSite" id="L893_g23401.t1">
    <property type="protein sequence ID" value="L893_g23401.t1"/>
    <property type="gene ID" value="L893_g23401"/>
</dbReference>
<keyword evidence="2" id="KW-1185">Reference proteome</keyword>
<feature type="transmembrane region" description="Helical" evidence="1">
    <location>
        <begin position="215"/>
        <end position="241"/>
    </location>
</feature>
<feature type="transmembrane region" description="Helical" evidence="1">
    <location>
        <begin position="80"/>
        <end position="99"/>
    </location>
</feature>
<feature type="transmembrane region" description="Helical" evidence="1">
    <location>
        <begin position="261"/>
        <end position="282"/>
    </location>
</feature>
<name>A0A1I7Z6T1_9BILA</name>
<proteinExistence type="predicted"/>
<accession>A0A1I7Z6T1</accession>